<evidence type="ECO:0000313" key="6">
    <source>
        <dbReference type="Proteomes" id="UP000011087"/>
    </source>
</evidence>
<dbReference type="Gene3D" id="1.25.40.20">
    <property type="entry name" value="Ankyrin repeat-containing domain"/>
    <property type="match status" value="1"/>
</dbReference>
<dbReference type="GeneID" id="17303160"/>
<dbReference type="GO" id="GO:0005634">
    <property type="term" value="C:nucleus"/>
    <property type="evidence" value="ECO:0007669"/>
    <property type="project" value="TreeGrafter"/>
</dbReference>
<evidence type="ECO:0000313" key="5">
    <source>
        <dbReference type="EnsemblProtists" id="EKX46480"/>
    </source>
</evidence>
<keyword evidence="1" id="KW-0677">Repeat</keyword>
<reference evidence="5" key="3">
    <citation type="submission" date="2016-03" db="UniProtKB">
        <authorList>
            <consortium name="EnsemblProtists"/>
        </authorList>
    </citation>
    <scope>IDENTIFICATION</scope>
</reference>
<dbReference type="SMART" id="SM00248">
    <property type="entry name" value="ANK"/>
    <property type="match status" value="2"/>
</dbReference>
<dbReference type="HOGENOM" id="CLU_1707627_0_0_1"/>
<dbReference type="EMBL" id="JH992994">
    <property type="protein sequence ID" value="EKX46480.1"/>
    <property type="molecule type" value="Genomic_DNA"/>
</dbReference>
<dbReference type="STRING" id="905079.L1JEE0"/>
<keyword evidence="6" id="KW-1185">Reference proteome</keyword>
<protein>
    <submittedName>
        <fullName evidence="4 5">Uncharacterized protein</fullName>
    </submittedName>
</protein>
<organism evidence="4">
    <name type="scientific">Guillardia theta (strain CCMP2712)</name>
    <name type="common">Cryptophyte</name>
    <dbReference type="NCBI Taxonomy" id="905079"/>
    <lineage>
        <taxon>Eukaryota</taxon>
        <taxon>Cryptophyceae</taxon>
        <taxon>Pyrenomonadales</taxon>
        <taxon>Geminigeraceae</taxon>
        <taxon>Guillardia</taxon>
    </lineage>
</organism>
<dbReference type="Proteomes" id="UP000011087">
    <property type="component" value="Unassembled WGS sequence"/>
</dbReference>
<dbReference type="GO" id="GO:0000976">
    <property type="term" value="F:transcription cis-regulatory region binding"/>
    <property type="evidence" value="ECO:0007669"/>
    <property type="project" value="TreeGrafter"/>
</dbReference>
<sequence length="154" mass="16814">MRQEPIMRWDNFRAMPSNQGGETTWERKSIGTGSWGIKKGRGLVSEFDQKTKDLHDAARAGDAFKIERMVKFVGMNPDEELDGLAPIHVSAAAGHCDATQTLLRLGASVGKISFEGKSALMYAAESNNTKVARILLQNKQIYAGCEIGEAGELD</sequence>
<dbReference type="EnsemblProtists" id="EKX46480">
    <property type="protein sequence ID" value="EKX46480"/>
    <property type="gene ID" value="GUITHDRAFT_107684"/>
</dbReference>
<dbReference type="PaxDb" id="55529-EKX46480"/>
<proteinExistence type="predicted"/>
<evidence type="ECO:0000256" key="3">
    <source>
        <dbReference type="PROSITE-ProRule" id="PRU00023"/>
    </source>
</evidence>
<dbReference type="RefSeq" id="XP_005833460.1">
    <property type="nucleotide sequence ID" value="XM_005833403.1"/>
</dbReference>
<evidence type="ECO:0000256" key="2">
    <source>
        <dbReference type="ARBA" id="ARBA00023043"/>
    </source>
</evidence>
<accession>L1JEE0</accession>
<dbReference type="PANTHER" id="PTHR24193">
    <property type="entry name" value="ANKYRIN REPEAT PROTEIN"/>
    <property type="match status" value="1"/>
</dbReference>
<dbReference type="PANTHER" id="PTHR24193:SF121">
    <property type="entry name" value="ADA2A-CONTAINING COMPLEX COMPONENT 3, ISOFORM D"/>
    <property type="match status" value="1"/>
</dbReference>
<dbReference type="KEGG" id="gtt:GUITHDRAFT_107684"/>
<dbReference type="PROSITE" id="PS50297">
    <property type="entry name" value="ANK_REP_REGION"/>
    <property type="match status" value="1"/>
</dbReference>
<dbReference type="SUPFAM" id="SSF48403">
    <property type="entry name" value="Ankyrin repeat"/>
    <property type="match status" value="1"/>
</dbReference>
<reference evidence="4 6" key="1">
    <citation type="journal article" date="2012" name="Nature">
        <title>Algal genomes reveal evolutionary mosaicism and the fate of nucleomorphs.</title>
        <authorList>
            <consortium name="DOE Joint Genome Institute"/>
            <person name="Curtis B.A."/>
            <person name="Tanifuji G."/>
            <person name="Burki F."/>
            <person name="Gruber A."/>
            <person name="Irimia M."/>
            <person name="Maruyama S."/>
            <person name="Arias M.C."/>
            <person name="Ball S.G."/>
            <person name="Gile G.H."/>
            <person name="Hirakawa Y."/>
            <person name="Hopkins J.F."/>
            <person name="Kuo A."/>
            <person name="Rensing S.A."/>
            <person name="Schmutz J."/>
            <person name="Symeonidi A."/>
            <person name="Elias M."/>
            <person name="Eveleigh R.J."/>
            <person name="Herman E.K."/>
            <person name="Klute M.J."/>
            <person name="Nakayama T."/>
            <person name="Obornik M."/>
            <person name="Reyes-Prieto A."/>
            <person name="Armbrust E.V."/>
            <person name="Aves S.J."/>
            <person name="Beiko R.G."/>
            <person name="Coutinho P."/>
            <person name="Dacks J.B."/>
            <person name="Durnford D.G."/>
            <person name="Fast N.M."/>
            <person name="Green B.R."/>
            <person name="Grisdale C.J."/>
            <person name="Hempel F."/>
            <person name="Henrissat B."/>
            <person name="Hoppner M.P."/>
            <person name="Ishida K."/>
            <person name="Kim E."/>
            <person name="Koreny L."/>
            <person name="Kroth P.G."/>
            <person name="Liu Y."/>
            <person name="Malik S.B."/>
            <person name="Maier U.G."/>
            <person name="McRose D."/>
            <person name="Mock T."/>
            <person name="Neilson J.A."/>
            <person name="Onodera N.T."/>
            <person name="Poole A.M."/>
            <person name="Pritham E.J."/>
            <person name="Richards T.A."/>
            <person name="Rocap G."/>
            <person name="Roy S.W."/>
            <person name="Sarai C."/>
            <person name="Schaack S."/>
            <person name="Shirato S."/>
            <person name="Slamovits C.H."/>
            <person name="Spencer D.F."/>
            <person name="Suzuki S."/>
            <person name="Worden A.Z."/>
            <person name="Zauner S."/>
            <person name="Barry K."/>
            <person name="Bell C."/>
            <person name="Bharti A.K."/>
            <person name="Crow J.A."/>
            <person name="Grimwood J."/>
            <person name="Kramer R."/>
            <person name="Lindquist E."/>
            <person name="Lucas S."/>
            <person name="Salamov A."/>
            <person name="McFadden G.I."/>
            <person name="Lane C.E."/>
            <person name="Keeling P.J."/>
            <person name="Gray M.W."/>
            <person name="Grigoriev I.V."/>
            <person name="Archibald J.M."/>
        </authorList>
    </citation>
    <scope>NUCLEOTIDE SEQUENCE</scope>
    <source>
        <strain evidence="4 6">CCMP2712</strain>
    </source>
</reference>
<evidence type="ECO:0000313" key="4">
    <source>
        <dbReference type="EMBL" id="EKX46480.1"/>
    </source>
</evidence>
<dbReference type="Pfam" id="PF12796">
    <property type="entry name" value="Ank_2"/>
    <property type="match status" value="1"/>
</dbReference>
<evidence type="ECO:0000256" key="1">
    <source>
        <dbReference type="ARBA" id="ARBA00022737"/>
    </source>
</evidence>
<feature type="repeat" description="ANK" evidence="3">
    <location>
        <begin position="82"/>
        <end position="114"/>
    </location>
</feature>
<gene>
    <name evidence="4" type="ORF">GUITHDRAFT_107684</name>
</gene>
<reference evidence="6" key="2">
    <citation type="submission" date="2012-11" db="EMBL/GenBank/DDBJ databases">
        <authorList>
            <person name="Kuo A."/>
            <person name="Curtis B.A."/>
            <person name="Tanifuji G."/>
            <person name="Burki F."/>
            <person name="Gruber A."/>
            <person name="Irimia M."/>
            <person name="Maruyama S."/>
            <person name="Arias M.C."/>
            <person name="Ball S.G."/>
            <person name="Gile G.H."/>
            <person name="Hirakawa Y."/>
            <person name="Hopkins J.F."/>
            <person name="Rensing S.A."/>
            <person name="Schmutz J."/>
            <person name="Symeonidi A."/>
            <person name="Elias M."/>
            <person name="Eveleigh R.J."/>
            <person name="Herman E.K."/>
            <person name="Klute M.J."/>
            <person name="Nakayama T."/>
            <person name="Obornik M."/>
            <person name="Reyes-Prieto A."/>
            <person name="Armbrust E.V."/>
            <person name="Aves S.J."/>
            <person name="Beiko R.G."/>
            <person name="Coutinho P."/>
            <person name="Dacks J.B."/>
            <person name="Durnford D.G."/>
            <person name="Fast N.M."/>
            <person name="Green B.R."/>
            <person name="Grisdale C."/>
            <person name="Hempe F."/>
            <person name="Henrissat B."/>
            <person name="Hoppner M.P."/>
            <person name="Ishida K.-I."/>
            <person name="Kim E."/>
            <person name="Koreny L."/>
            <person name="Kroth P.G."/>
            <person name="Liu Y."/>
            <person name="Malik S.-B."/>
            <person name="Maier U.G."/>
            <person name="McRose D."/>
            <person name="Mock T."/>
            <person name="Neilson J.A."/>
            <person name="Onodera N.T."/>
            <person name="Poole A.M."/>
            <person name="Pritham E.J."/>
            <person name="Richards T.A."/>
            <person name="Rocap G."/>
            <person name="Roy S.W."/>
            <person name="Sarai C."/>
            <person name="Schaack S."/>
            <person name="Shirato S."/>
            <person name="Slamovits C.H."/>
            <person name="Spencer D.F."/>
            <person name="Suzuki S."/>
            <person name="Worden A.Z."/>
            <person name="Zauner S."/>
            <person name="Barry K."/>
            <person name="Bell C."/>
            <person name="Bharti A.K."/>
            <person name="Crow J.A."/>
            <person name="Grimwood J."/>
            <person name="Kramer R."/>
            <person name="Lindquist E."/>
            <person name="Lucas S."/>
            <person name="Salamov A."/>
            <person name="McFadden G.I."/>
            <person name="Lane C.E."/>
            <person name="Keeling P.J."/>
            <person name="Gray M.W."/>
            <person name="Grigoriev I.V."/>
            <person name="Archibald J.M."/>
        </authorList>
    </citation>
    <scope>NUCLEOTIDE SEQUENCE</scope>
    <source>
        <strain evidence="6">CCMP2712</strain>
    </source>
</reference>
<dbReference type="AlphaFoldDB" id="L1JEE0"/>
<name>L1JEE0_GUITC</name>
<keyword evidence="2 3" id="KW-0040">ANK repeat</keyword>
<dbReference type="InterPro" id="IPR050663">
    <property type="entry name" value="Ankyrin-SOCS_Box"/>
</dbReference>
<dbReference type="GO" id="GO:0045944">
    <property type="term" value="P:positive regulation of transcription by RNA polymerase II"/>
    <property type="evidence" value="ECO:0007669"/>
    <property type="project" value="TreeGrafter"/>
</dbReference>
<dbReference type="InterPro" id="IPR036770">
    <property type="entry name" value="Ankyrin_rpt-contain_sf"/>
</dbReference>
<dbReference type="PROSITE" id="PS50088">
    <property type="entry name" value="ANK_REPEAT"/>
    <property type="match status" value="1"/>
</dbReference>
<dbReference type="InterPro" id="IPR002110">
    <property type="entry name" value="Ankyrin_rpt"/>
</dbReference>